<comment type="similarity">
    <text evidence="1">Belongs to the protease inhibitor I39 (alpha-2-macroglobulin) family. Bacterial alpha-2-macroglobulin subfamily.</text>
</comment>
<sequence length="1874" mass="204053">MSDDRNRMKDKGKNFLIVALIIVAAVQAGLLFSKSRSDFMEKGPAAYATNETAPDNQTEPAVTPSAHDVAVIDAILDRARGSFALVAFNRPVVDSSAVGKKLTPEPGIFKPAIEGEWVWVSPFMLRFDAKDTFDSSKPYTLTLDPQNIVAAGESFTGPTDFTLKMQDFETEDLSLNTAPVRGAPGSVQIRGSVEFTLDVDPEEFLKHAWLDDPSSENGTVPIVMERYYQSSEVYFASDPEHPIVKTAEPRELTLVVDESLPAAGTKFTLGETARKSITIVLDPNLTVRGTDARSSQQGGSITLSLSTSVDADTAQQYIHVGPEAQYSLSLDGNDLVLSGDFAAGHTYTVQLDKGLPALDGAKLPEAKSLKVRIPDLEPSVAFDDTGVFLAKSGLKNIAFTSVNAADADFKVDRIYRNNILYLLHDYSTGMLLNDGYYSGELSSYLGDRVLQKELKLDAPRNTPQKFVLSTDEYFPDEPGLYRVLLSLPGQWHASQRFVLVTDLGMVAKRGVDDMLVWVASYKDLSVKPGVTVRLVSYQNQTMAEGKTDENGVVHFTDMAKTFQDNTPYIITAELGDDMSFLVFNEFGIDTTGQNVGGVSPTAAGYMGYVYGERDIYRPGETVEGVAVLRQADLATPPSMPLTLKWVDPRGRELAKLSLTMNEQGMAPYSFDVPAYALTGHHTLQLEVAEEIVATYDFQVEEFMPDRIKVDIASEKGAPLPGKEFTYTVESRYFFGPPASGLPVETQVRLLPAPFAPKGFDGYVFGDSDKSFEDMDLNSNDGVLDGNGTAAFTFTVPEGLTPPAALAAQITARVSERGGRGVASMQQITAHAYPRYPGIKRPNRYGYDPGRDVNFDYVVVAPDGTKVAGQDLTAELYLDRWQTVLRRTPSGSFHYQSVRDSQLVSTKTVGSAEEGAFTFAPPQAGSYRVVLRDGSGASSQLNIYAGGWGYSPWAVENPANIELVPDKKEYAPGDTASVQVRAPFSGKLLITVEGRRVYHVASYPMDSNTAQVSFPIKEEYGPNVYVTAVLVRPAEATAPGKAGRAFGSAPIFVNREVNNAPVAIDTPEVIRPETTLDVTVQADPGAMVTLSAVDEGILQLIDQESPDPFPYFYAKRQLEVSSYDTFAMLLPEVEGRAPAGGGEGSRLSKYVRTESLRRVKPVAFWFGPVQADAEGKATFHMDIPEFQGALRLMAVTVKGKRFGAADAQTRVKSPVVLTPTLPRFMAIGDAAKVPVAVRNDTSEDGVFSVSFNVSGPGEVNASTMDIEIPQGQERLAVFTLNATDEGIIQASFTAKGNGETSKANVELPVRPALPPKTVIQSGALSEPSIELPTPEADTFRSQGMYREVYLSTSPIVRYTGSLKYLLGYPYGCVEQTTSRVFPLLYIGPLAAELDPDLDTRGVPYMVQAGIERLYSMQVDDGGFAFWPGGREAYAFGSFYATHFLVEAWHAGYRDHENEINRALDYVTDRVREYLDKDDAELDRIAYGLYILALVDRPDKGSMDHIRSRYGDKLSPAAGALLGAAYAMTGDTNALEKLMEGRWEVKKGETGRETGGFLRSPLRDTALRLAVLQLQLPGDRRIGELVQELVRMMDAKRYISTQEAAWALVSLGRFYKAQAEKPPFSGRLLADGKEVRRFSSDTTLRLSGEHAIQGAKKLKIMMDEGYEPGSLFYTVRTVGTPTEQSYAPYVNGLKVARTFYNRTGDTIDLKDVKQGDLVALKLSISSQSGPVDNVAVVNMLPAGLEVENPRLTTTERLPWLDKKPDAAAHHDMRDDRVIFFVDLGNKKTRTVYALLRAVTSGEFKLPPVLAEAMYDPQLAASTELGAMSVISELPVSETAADAASGNATTQEVSATSGEQDNATTGASTANATGSEQ</sequence>
<proteinExistence type="inferred from homology"/>
<evidence type="ECO:0000259" key="4">
    <source>
        <dbReference type="SMART" id="SM01359"/>
    </source>
</evidence>
<evidence type="ECO:0000313" key="6">
    <source>
        <dbReference type="EMBL" id="TVM35024.1"/>
    </source>
</evidence>
<dbReference type="RefSeq" id="WP_144234577.1">
    <property type="nucleotide sequence ID" value="NZ_QMIF01000003.1"/>
</dbReference>
<dbReference type="InterPro" id="IPR002890">
    <property type="entry name" value="MG2"/>
</dbReference>
<evidence type="ECO:0000259" key="5">
    <source>
        <dbReference type="SMART" id="SM01360"/>
    </source>
</evidence>
<dbReference type="Gene3D" id="2.60.40.1930">
    <property type="match status" value="1"/>
</dbReference>
<dbReference type="SMART" id="SM01419">
    <property type="entry name" value="Thiol-ester_cl"/>
    <property type="match status" value="1"/>
</dbReference>
<dbReference type="Pfam" id="PF11974">
    <property type="entry name" value="bMG3"/>
    <property type="match status" value="1"/>
</dbReference>
<feature type="region of interest" description="Disordered" evidence="3">
    <location>
        <begin position="1836"/>
        <end position="1874"/>
    </location>
</feature>
<dbReference type="InterPro" id="IPR021868">
    <property type="entry name" value="Alpha_2_Macroglob_MG3"/>
</dbReference>
<dbReference type="InterPro" id="IPR011625">
    <property type="entry name" value="A2M_N_BRD"/>
</dbReference>
<dbReference type="Pfam" id="PF17962">
    <property type="entry name" value="bMG6"/>
    <property type="match status" value="1"/>
</dbReference>
<dbReference type="InterPro" id="IPR051802">
    <property type="entry name" value="YfhM-like"/>
</dbReference>
<accession>A0A6P1ZI77</accession>
<feature type="compositionally biased region" description="Polar residues" evidence="3">
    <location>
        <begin position="1843"/>
        <end position="1858"/>
    </location>
</feature>
<protein>
    <submittedName>
        <fullName evidence="6">Alpha-2-macroglobulin family protein</fullName>
    </submittedName>
</protein>
<feature type="compositionally biased region" description="Low complexity" evidence="3">
    <location>
        <begin position="1859"/>
        <end position="1874"/>
    </location>
</feature>
<dbReference type="EMBL" id="QMIF01000003">
    <property type="protein sequence ID" value="TVM35024.1"/>
    <property type="molecule type" value="Genomic_DNA"/>
</dbReference>
<dbReference type="InterPro" id="IPR041462">
    <property type="entry name" value="Bact_A2M_MG6"/>
</dbReference>
<dbReference type="Pfam" id="PF01835">
    <property type="entry name" value="MG2"/>
    <property type="match status" value="1"/>
</dbReference>
<gene>
    <name evidence="6" type="ORF">DQK91_06375</name>
</gene>
<dbReference type="Gene3D" id="1.50.10.20">
    <property type="match status" value="1"/>
</dbReference>
<feature type="domain" description="Alpha-2-macroglobulin bait region" evidence="4">
    <location>
        <begin position="960"/>
        <end position="1099"/>
    </location>
</feature>
<dbReference type="Pfam" id="PF07703">
    <property type="entry name" value="A2M_BRD"/>
    <property type="match status" value="1"/>
</dbReference>
<evidence type="ECO:0000256" key="3">
    <source>
        <dbReference type="SAM" id="MobiDB-lite"/>
    </source>
</evidence>
<evidence type="ECO:0000256" key="2">
    <source>
        <dbReference type="ARBA" id="ARBA00022729"/>
    </source>
</evidence>
<dbReference type="PANTHER" id="PTHR40094">
    <property type="entry name" value="ALPHA-2-MACROGLOBULIN HOMOLOG"/>
    <property type="match status" value="1"/>
</dbReference>
<dbReference type="OrthoDB" id="9767116at2"/>
<keyword evidence="2" id="KW-0732">Signal</keyword>
<dbReference type="SMART" id="SM01360">
    <property type="entry name" value="A2M"/>
    <property type="match status" value="1"/>
</dbReference>
<dbReference type="GO" id="GO:0004866">
    <property type="term" value="F:endopeptidase inhibitor activity"/>
    <property type="evidence" value="ECO:0007669"/>
    <property type="project" value="InterPro"/>
</dbReference>
<name>A0A6P1ZI77_9BACT</name>
<dbReference type="InterPro" id="IPR041246">
    <property type="entry name" value="Bact_MG10"/>
</dbReference>
<feature type="domain" description="Alpha-2-macroglobulin" evidence="5">
    <location>
        <begin position="1161"/>
        <end position="1250"/>
    </location>
</feature>
<evidence type="ECO:0000256" key="1">
    <source>
        <dbReference type="ARBA" id="ARBA00010556"/>
    </source>
</evidence>
<comment type="caution">
    <text evidence="6">The sequence shown here is derived from an EMBL/GenBank/DDBJ whole genome shotgun (WGS) entry which is preliminary data.</text>
</comment>
<evidence type="ECO:0000313" key="7">
    <source>
        <dbReference type="Proteomes" id="UP000434052"/>
    </source>
</evidence>
<reference evidence="6 7" key="1">
    <citation type="submission" date="2018-06" db="EMBL/GenBank/DDBJ databases">
        <title>Complete genome of Desulfovibrio marinus P48SEP.</title>
        <authorList>
            <person name="Crispim J.S."/>
            <person name="Vidigal P.M.P."/>
            <person name="Silva L.C.F."/>
            <person name="Araujo L.C."/>
            <person name="Laguardia C.N."/>
            <person name="Dias R.S."/>
            <person name="Sousa M.P."/>
            <person name="Paula S.O."/>
            <person name="Silva C."/>
        </authorList>
    </citation>
    <scope>NUCLEOTIDE SEQUENCE [LARGE SCALE GENOMIC DNA]</scope>
    <source>
        <strain evidence="6 7">P48SEP</strain>
    </source>
</reference>
<organism evidence="6 7">
    <name type="scientific">Oceanidesulfovibrio marinus</name>
    <dbReference type="NCBI Taxonomy" id="370038"/>
    <lineage>
        <taxon>Bacteria</taxon>
        <taxon>Pseudomonadati</taxon>
        <taxon>Thermodesulfobacteriota</taxon>
        <taxon>Desulfovibrionia</taxon>
        <taxon>Desulfovibrionales</taxon>
        <taxon>Desulfovibrionaceae</taxon>
        <taxon>Oceanidesulfovibrio</taxon>
    </lineage>
</organism>
<dbReference type="Proteomes" id="UP000434052">
    <property type="component" value="Unassembled WGS sequence"/>
</dbReference>
<dbReference type="InterPro" id="IPR047565">
    <property type="entry name" value="Alpha-macroglob_thiol-ester_cl"/>
</dbReference>
<dbReference type="InterPro" id="IPR001599">
    <property type="entry name" value="Macroglobln_a2"/>
</dbReference>
<dbReference type="InterPro" id="IPR041203">
    <property type="entry name" value="Bact_A2M_MG5"/>
</dbReference>
<dbReference type="PANTHER" id="PTHR40094:SF1">
    <property type="entry name" value="UBIQUITIN DOMAIN-CONTAINING PROTEIN"/>
    <property type="match status" value="1"/>
</dbReference>
<dbReference type="Pfam" id="PF17972">
    <property type="entry name" value="bMG5"/>
    <property type="match status" value="1"/>
</dbReference>
<dbReference type="Gene3D" id="2.60.40.3710">
    <property type="match status" value="1"/>
</dbReference>
<dbReference type="InterPro" id="IPR008930">
    <property type="entry name" value="Terpenoid_cyclase/PrenylTrfase"/>
</dbReference>
<dbReference type="CDD" id="cd02891">
    <property type="entry name" value="A2M_like"/>
    <property type="match status" value="1"/>
</dbReference>
<dbReference type="SMART" id="SM01359">
    <property type="entry name" value="A2M_N_2"/>
    <property type="match status" value="1"/>
</dbReference>
<dbReference type="SUPFAM" id="SSF48239">
    <property type="entry name" value="Terpenoid cyclases/Protein prenyltransferases"/>
    <property type="match status" value="1"/>
</dbReference>
<dbReference type="Pfam" id="PF17973">
    <property type="entry name" value="bMG10"/>
    <property type="match status" value="1"/>
</dbReference>
<dbReference type="Pfam" id="PF00207">
    <property type="entry name" value="A2M"/>
    <property type="match status" value="1"/>
</dbReference>